<feature type="non-terminal residue" evidence="2">
    <location>
        <position position="724"/>
    </location>
</feature>
<evidence type="ECO:0000313" key="2">
    <source>
        <dbReference type="EMBL" id="KAK0608999.1"/>
    </source>
</evidence>
<feature type="compositionally biased region" description="Low complexity" evidence="1">
    <location>
        <begin position="12"/>
        <end position="21"/>
    </location>
</feature>
<feature type="region of interest" description="Disordered" evidence="1">
    <location>
        <begin position="1"/>
        <end position="21"/>
    </location>
</feature>
<evidence type="ECO:0000313" key="3">
    <source>
        <dbReference type="Proteomes" id="UP001175001"/>
    </source>
</evidence>
<organism evidence="2 3">
    <name type="scientific">Lasiodiplodia hormozganensis</name>
    <dbReference type="NCBI Taxonomy" id="869390"/>
    <lineage>
        <taxon>Eukaryota</taxon>
        <taxon>Fungi</taxon>
        <taxon>Dikarya</taxon>
        <taxon>Ascomycota</taxon>
        <taxon>Pezizomycotina</taxon>
        <taxon>Dothideomycetes</taxon>
        <taxon>Dothideomycetes incertae sedis</taxon>
        <taxon>Botryosphaeriales</taxon>
        <taxon>Botryosphaeriaceae</taxon>
        <taxon>Lasiodiplodia</taxon>
    </lineage>
</organism>
<protein>
    <submittedName>
        <fullName evidence="2">Uncharacterized protein</fullName>
    </submittedName>
</protein>
<feature type="region of interest" description="Disordered" evidence="1">
    <location>
        <begin position="353"/>
        <end position="372"/>
    </location>
</feature>
<dbReference type="EMBL" id="JAUJDW010000322">
    <property type="protein sequence ID" value="KAK0608999.1"/>
    <property type="molecule type" value="Genomic_DNA"/>
</dbReference>
<gene>
    <name evidence="2" type="ORF">DIS24_g12603</name>
</gene>
<comment type="caution">
    <text evidence="2">The sequence shown here is derived from an EMBL/GenBank/DDBJ whole genome shotgun (WGS) entry which is preliminary data.</text>
</comment>
<evidence type="ECO:0000256" key="1">
    <source>
        <dbReference type="SAM" id="MobiDB-lite"/>
    </source>
</evidence>
<feature type="compositionally biased region" description="Pro residues" evidence="1">
    <location>
        <begin position="1"/>
        <end position="11"/>
    </location>
</feature>
<proteinExistence type="predicted"/>
<dbReference type="AlphaFoldDB" id="A0AA39U157"/>
<dbReference type="Proteomes" id="UP001175001">
    <property type="component" value="Unassembled WGS sequence"/>
</dbReference>
<keyword evidence="3" id="KW-1185">Reference proteome</keyword>
<name>A0AA39U157_9PEZI</name>
<accession>A0AA39U157</accession>
<sequence length="724" mass="81348">PNPPRPLPPYTPFRTPAASTAHHAHPTVYDSAIGYGAPRVYWGSSHDDLTADPFYRASNYVRDAVWDYRNLYAGFVAFACGEGKGWGFAEEDEGEEKKGEREEGEGKKRVWLRRPDVERWEASEEFDRFWQTVNWMMAPRSEEGLVGVGEGEARLVVDDEMMEKRGQVWLHRAVKGLKDKIQVGMPPMSIQRWERRKLSSLEHEYEATELLSKTLAVFTYLNDPSVQQSLRLAHNHMTKHLLPFDQLINDHRRRHEQPEVPLMELWDAYTKALFSDVATRAHGWIVGRIAAMRGTQAAAFDRMKAQDRLPDAQNTKILARLSMLVDLERDVDYNFRISRYGFTRAAAAAASSSSSAAASAAPPSPEKFAEEREKMRAAAETAVGIFAGGITQMRHAMGVGPFPFQFEYFMVLNDQADANKAVRGKDPKKRSKLFGPPPQKQKPEPWVQELIERLEDPEDKTNSFGFVVYREKEYEGVAWEKLEEVITEDLMNWGDKMPGADKIKPKAKLHWIEMAHTGIENYRSHFDTLRTNNLLAPGTCPSTFLVIDPRSANAWFPQHSGASTAHAFAERHPFRGHTGTSTMSSTTSTALDAMLTDFEPWVLAVDANFPVSVGPYVDAALNASLYHGWARVQSSLVFEELYGLAAAATGGGLESRPGSRLGGAAGVLRLGQMWRVAASHPCAVYTGAAVTEVEIRRFAEWSGLRSRAVRWVLDRPDVLFYGRR</sequence>
<feature type="region of interest" description="Disordered" evidence="1">
    <location>
        <begin position="420"/>
        <end position="445"/>
    </location>
</feature>
<reference evidence="2" key="1">
    <citation type="submission" date="2023-06" db="EMBL/GenBank/DDBJ databases">
        <title>Multi-omics analyses reveal the molecular pathogenesis toolkit of Lasiodiplodia hormozganensis, a cross-kingdom pathogen.</title>
        <authorList>
            <person name="Felix C."/>
            <person name="Meneses R."/>
            <person name="Goncalves M.F.M."/>
            <person name="Tilleman L."/>
            <person name="Duarte A.S."/>
            <person name="Jorrin-Novo J.V."/>
            <person name="Van De Peer Y."/>
            <person name="Deforce D."/>
            <person name="Van Nieuwerburgh F."/>
            <person name="Esteves A.C."/>
            <person name="Alves A."/>
        </authorList>
    </citation>
    <scope>NUCLEOTIDE SEQUENCE</scope>
    <source>
        <strain evidence="2">CBS 339.90</strain>
    </source>
</reference>